<evidence type="ECO:0000313" key="1">
    <source>
        <dbReference type="EMBL" id="CAG8699925.1"/>
    </source>
</evidence>
<reference evidence="1" key="1">
    <citation type="submission" date="2021-06" db="EMBL/GenBank/DDBJ databases">
        <authorList>
            <person name="Kallberg Y."/>
            <person name="Tangrot J."/>
            <person name="Rosling A."/>
        </authorList>
    </citation>
    <scope>NUCLEOTIDE SEQUENCE</scope>
    <source>
        <strain evidence="1">MA461A</strain>
    </source>
</reference>
<organism evidence="1 2">
    <name type="scientific">Racocetra persica</name>
    <dbReference type="NCBI Taxonomy" id="160502"/>
    <lineage>
        <taxon>Eukaryota</taxon>
        <taxon>Fungi</taxon>
        <taxon>Fungi incertae sedis</taxon>
        <taxon>Mucoromycota</taxon>
        <taxon>Glomeromycotina</taxon>
        <taxon>Glomeromycetes</taxon>
        <taxon>Diversisporales</taxon>
        <taxon>Gigasporaceae</taxon>
        <taxon>Racocetra</taxon>
    </lineage>
</organism>
<dbReference type="EMBL" id="CAJVQC010019263">
    <property type="protein sequence ID" value="CAG8699925.1"/>
    <property type="molecule type" value="Genomic_DNA"/>
</dbReference>
<comment type="caution">
    <text evidence="1">The sequence shown here is derived from an EMBL/GenBank/DDBJ whole genome shotgun (WGS) entry which is preliminary data.</text>
</comment>
<proteinExistence type="predicted"/>
<accession>A0ACA9PH07</accession>
<name>A0ACA9PH07_9GLOM</name>
<protein>
    <submittedName>
        <fullName evidence="1">452_t:CDS:1</fullName>
    </submittedName>
</protein>
<sequence length="103" mass="12038">MITGEYLFNKYPDYQQEFYLDDKKLFCIACKHVVTANKKSSVDDHLKSKAHHNNKQKLENHKESFQATSSILSEKKEINFDLIKAFAAADIPLEKVEKLRPFF</sequence>
<gene>
    <name evidence="1" type="ORF">RPERSI_LOCUS9974</name>
</gene>
<dbReference type="Proteomes" id="UP000789920">
    <property type="component" value="Unassembled WGS sequence"/>
</dbReference>
<keyword evidence="2" id="KW-1185">Reference proteome</keyword>
<evidence type="ECO:0000313" key="2">
    <source>
        <dbReference type="Proteomes" id="UP000789920"/>
    </source>
</evidence>